<dbReference type="CDD" id="cd00215">
    <property type="entry name" value="PTS_IIA_lac"/>
    <property type="match status" value="1"/>
</dbReference>
<evidence type="ECO:0000256" key="17">
    <source>
        <dbReference type="PROSITE-ProRule" id="PRU00418"/>
    </source>
</evidence>
<dbReference type="OrthoDB" id="350602at2"/>
<evidence type="ECO:0000256" key="15">
    <source>
        <dbReference type="PIRSR" id="PIRSR000699-1"/>
    </source>
</evidence>
<dbReference type="InterPro" id="IPR036542">
    <property type="entry name" value="PTS_IIA_lac/cel_sf"/>
</dbReference>
<evidence type="ECO:0000256" key="11">
    <source>
        <dbReference type="ARBA" id="ARBA00022842"/>
    </source>
</evidence>
<dbReference type="RefSeq" id="WP_089974407.1">
    <property type="nucleotide sequence ID" value="NZ_CP084918.1"/>
</dbReference>
<feature type="binding site" evidence="16">
    <location>
        <position position="81"/>
    </location>
    <ligand>
        <name>Mg(2+)</name>
        <dbReference type="ChEBI" id="CHEBI:18420"/>
        <note>ligand shared between all trimeric partners</note>
    </ligand>
</feature>
<dbReference type="NCBIfam" id="TIGR00823">
    <property type="entry name" value="EIIA-LAC"/>
    <property type="match status" value="1"/>
</dbReference>
<dbReference type="PIRSF" id="PIRSF000699">
    <property type="entry name" value="PTS_IILac_III"/>
    <property type="match status" value="1"/>
</dbReference>
<dbReference type="Gene3D" id="1.20.58.80">
    <property type="entry name" value="Phosphotransferase system, lactose/cellobiose-type IIA subunit"/>
    <property type="match status" value="1"/>
</dbReference>
<evidence type="ECO:0000256" key="3">
    <source>
        <dbReference type="ARBA" id="ARBA00014322"/>
    </source>
</evidence>
<dbReference type="EMBL" id="FNJW01000003">
    <property type="protein sequence ID" value="SDQ02636.1"/>
    <property type="molecule type" value="Genomic_DNA"/>
</dbReference>
<gene>
    <name evidence="18" type="ORF">SAMN04487752_0152</name>
</gene>
<organism evidence="18 19">
    <name type="scientific">Carnobacterium viridans</name>
    <dbReference type="NCBI Taxonomy" id="174587"/>
    <lineage>
        <taxon>Bacteria</taxon>
        <taxon>Bacillati</taxon>
        <taxon>Bacillota</taxon>
        <taxon>Bacilli</taxon>
        <taxon>Lactobacillales</taxon>
        <taxon>Carnobacteriaceae</taxon>
        <taxon>Carnobacterium</taxon>
    </lineage>
</organism>
<feature type="active site" description="Tele-phosphohistidine intermediate" evidence="15">
    <location>
        <position position="78"/>
    </location>
</feature>
<keyword evidence="9" id="KW-0598">Phosphotransferase system</keyword>
<dbReference type="SUPFAM" id="SSF46973">
    <property type="entry name" value="Enzyme IIa from lactose specific PTS, IIa-lac"/>
    <property type="match status" value="1"/>
</dbReference>
<reference evidence="19" key="1">
    <citation type="submission" date="2016-10" db="EMBL/GenBank/DDBJ databases">
        <authorList>
            <person name="Varghese N."/>
            <person name="Submissions S."/>
        </authorList>
    </citation>
    <scope>NUCLEOTIDE SEQUENCE [LARGE SCALE GENOMIC DNA]</scope>
    <source>
        <strain evidence="19">MPL-11</strain>
    </source>
</reference>
<dbReference type="InterPro" id="IPR003188">
    <property type="entry name" value="PTS_IIA_lac/cel"/>
</dbReference>
<dbReference type="PANTHER" id="PTHR34382:SF9">
    <property type="entry name" value="PHOSPHOTRANSFERASE SYSTEM SUGAR-SPECIFIC EII COMPONENT"/>
    <property type="match status" value="1"/>
</dbReference>
<evidence type="ECO:0000256" key="8">
    <source>
        <dbReference type="ARBA" id="ARBA00022679"/>
    </source>
</evidence>
<evidence type="ECO:0000256" key="12">
    <source>
        <dbReference type="ARBA" id="ARBA00030293"/>
    </source>
</evidence>
<evidence type="ECO:0000256" key="13">
    <source>
        <dbReference type="ARBA" id="ARBA00031467"/>
    </source>
</evidence>
<keyword evidence="4" id="KW-0813">Transport</keyword>
<dbReference type="GO" id="GO:0005737">
    <property type="term" value="C:cytoplasm"/>
    <property type="evidence" value="ECO:0007669"/>
    <property type="project" value="UniProtKB-SubCell"/>
</dbReference>
<comment type="subcellular location">
    <subcellularLocation>
        <location evidence="1">Cytoplasm</location>
    </subcellularLocation>
</comment>
<evidence type="ECO:0000256" key="14">
    <source>
        <dbReference type="ARBA" id="ARBA00032708"/>
    </source>
</evidence>
<keyword evidence="19" id="KW-1185">Reference proteome</keyword>
<comment type="subunit">
    <text evidence="2">Homotrimer.</text>
</comment>
<dbReference type="Proteomes" id="UP000199481">
    <property type="component" value="Unassembled WGS sequence"/>
</dbReference>
<name>A0A1H0XJ69_9LACT</name>
<dbReference type="AlphaFoldDB" id="A0A1H0XJ69"/>
<evidence type="ECO:0000256" key="6">
    <source>
        <dbReference type="ARBA" id="ARBA00022553"/>
    </source>
</evidence>
<evidence type="ECO:0000256" key="7">
    <source>
        <dbReference type="ARBA" id="ARBA00022597"/>
    </source>
</evidence>
<sequence>MNREEANMIGFEIVAYAGEARSKLLDAMNLAKQGMYDEANQLVEEANESIKEAHNTQTTMLAQEASGESVEVGFIMVHGQDHLMTTLLLRDLVHHIIELYKK</sequence>
<evidence type="ECO:0000313" key="19">
    <source>
        <dbReference type="Proteomes" id="UP000199481"/>
    </source>
</evidence>
<dbReference type="GO" id="GO:0009401">
    <property type="term" value="P:phosphoenolpyruvate-dependent sugar phosphotransferase system"/>
    <property type="evidence" value="ECO:0007669"/>
    <property type="project" value="UniProtKB-KW"/>
</dbReference>
<feature type="modified residue" description="Phosphohistidine; by HPr" evidence="17">
    <location>
        <position position="78"/>
    </location>
</feature>
<dbReference type="Pfam" id="PF02255">
    <property type="entry name" value="PTS_IIA"/>
    <property type="match status" value="1"/>
</dbReference>
<evidence type="ECO:0000256" key="10">
    <source>
        <dbReference type="ARBA" id="ARBA00022723"/>
    </source>
</evidence>
<keyword evidence="5" id="KW-0963">Cytoplasm</keyword>
<dbReference type="GO" id="GO:0016740">
    <property type="term" value="F:transferase activity"/>
    <property type="evidence" value="ECO:0007669"/>
    <property type="project" value="UniProtKB-KW"/>
</dbReference>
<evidence type="ECO:0000256" key="1">
    <source>
        <dbReference type="ARBA" id="ARBA00004496"/>
    </source>
</evidence>
<comment type="cofactor">
    <cofactor evidence="16">
        <name>Mg(2+)</name>
        <dbReference type="ChEBI" id="CHEBI:18420"/>
    </cofactor>
    <text evidence="16">Binds 1 Mg(2+) ion per trimer.</text>
</comment>
<evidence type="ECO:0000313" key="18">
    <source>
        <dbReference type="EMBL" id="SDQ02636.1"/>
    </source>
</evidence>
<dbReference type="PANTHER" id="PTHR34382">
    <property type="entry name" value="PTS SYSTEM N,N'-DIACETYLCHITOBIOSE-SPECIFIC EIIA COMPONENT"/>
    <property type="match status" value="1"/>
</dbReference>
<keyword evidence="8" id="KW-0808">Transferase</keyword>
<dbReference type="PROSITE" id="PS51095">
    <property type="entry name" value="PTS_EIIA_TYPE_3"/>
    <property type="match status" value="1"/>
</dbReference>
<proteinExistence type="predicted"/>
<dbReference type="GO" id="GO:0046872">
    <property type="term" value="F:metal ion binding"/>
    <property type="evidence" value="ECO:0007669"/>
    <property type="project" value="UniProtKB-KW"/>
</dbReference>
<evidence type="ECO:0000256" key="9">
    <source>
        <dbReference type="ARBA" id="ARBA00022683"/>
    </source>
</evidence>
<keyword evidence="10 16" id="KW-0479">Metal-binding</keyword>
<protein>
    <recommendedName>
        <fullName evidence="3">PTS system lactose-specific EIIA component</fullName>
    </recommendedName>
    <alternativeName>
        <fullName evidence="12">EIIA-Lac</fullName>
    </alternativeName>
    <alternativeName>
        <fullName evidence="14">EIII-Lac</fullName>
    </alternativeName>
    <alternativeName>
        <fullName evidence="13">Lactose-specific phosphotransferase enzyme IIA component</fullName>
    </alternativeName>
</protein>
<evidence type="ECO:0000256" key="4">
    <source>
        <dbReference type="ARBA" id="ARBA00022448"/>
    </source>
</evidence>
<keyword evidence="7" id="KW-0762">Sugar transport</keyword>
<keyword evidence="11 16" id="KW-0460">Magnesium</keyword>
<accession>A0A1H0XJ69</accession>
<evidence type="ECO:0000256" key="16">
    <source>
        <dbReference type="PIRSR" id="PIRSR000699-2"/>
    </source>
</evidence>
<keyword evidence="6" id="KW-0597">Phosphoprotein</keyword>
<evidence type="ECO:0000256" key="2">
    <source>
        <dbReference type="ARBA" id="ARBA00011233"/>
    </source>
</evidence>
<evidence type="ECO:0000256" key="5">
    <source>
        <dbReference type="ARBA" id="ARBA00022490"/>
    </source>
</evidence>